<sequence>MAMAARHWQWRRSFIEVERRRIPPRSLSIPPSTSVMIGHRAYSQTTPDASRGRFIRIVEVSPRDGLQNLPLPAVPTQTKLDLIAKLTDAGLRNIEVGSFVRPDRVVQMADSPVVLRSLPPASTIPPPPSPGLRARPHVLSGVPESAGIDIPAEEGRAHYPVLVPNARWLDELLALEDKHQAEGGKERLTDEIAVFVSATEPFSLANNNASRDKVMDGLKGVIDKAHSRGYRVRGYVSCVMTDPFAGPTDPNEVVGVSRRLLEMGCYEISLGDTTGEGNPDQWRRLWFALQESGIDTKKLAAHCHDTFAMSLPSLLALLPLGLRTIDSSLAGLGGCPYSPGATGNVPTEDVVYMLHKMGYETGVDLEKLVEAGDWLSRTLGVKNESRVGRAIHARRVAREAKEAKAAVGGVPRDKAKL</sequence>
<comment type="similarity">
    <text evidence="2">Belongs to the HMG-CoA lyase family.</text>
</comment>
<proteinExistence type="inferred from homology"/>
<dbReference type="GO" id="GO:0006552">
    <property type="term" value="P:L-leucine catabolic process"/>
    <property type="evidence" value="ECO:0007669"/>
    <property type="project" value="TreeGrafter"/>
</dbReference>
<evidence type="ECO:0000256" key="1">
    <source>
        <dbReference type="ARBA" id="ARBA00005143"/>
    </source>
</evidence>
<dbReference type="CDD" id="cd07938">
    <property type="entry name" value="DRE_TIM_HMGL"/>
    <property type="match status" value="1"/>
</dbReference>
<dbReference type="PROSITE" id="PS50991">
    <property type="entry name" value="PYR_CT"/>
    <property type="match status" value="1"/>
</dbReference>
<dbReference type="InterPro" id="IPR000891">
    <property type="entry name" value="PYR_CT"/>
</dbReference>
<dbReference type="InterPro" id="IPR043594">
    <property type="entry name" value="HMGL"/>
</dbReference>
<evidence type="ECO:0000256" key="2">
    <source>
        <dbReference type="ARBA" id="ARBA00009405"/>
    </source>
</evidence>
<name>A0AAD9FX56_PAPLA</name>
<dbReference type="PANTHER" id="PTHR42738">
    <property type="entry name" value="HYDROXYMETHYLGLUTARYL-COA LYASE"/>
    <property type="match status" value="1"/>
</dbReference>
<keyword evidence="4" id="KW-0479">Metal-binding</keyword>
<dbReference type="SUPFAM" id="SSF51569">
    <property type="entry name" value="Aldolase"/>
    <property type="match status" value="1"/>
</dbReference>
<organism evidence="8 9">
    <name type="scientific">Papiliotrema laurentii</name>
    <name type="common">Cryptococcus laurentii</name>
    <dbReference type="NCBI Taxonomy" id="5418"/>
    <lineage>
        <taxon>Eukaryota</taxon>
        <taxon>Fungi</taxon>
        <taxon>Dikarya</taxon>
        <taxon>Basidiomycota</taxon>
        <taxon>Agaricomycotina</taxon>
        <taxon>Tremellomycetes</taxon>
        <taxon>Tremellales</taxon>
        <taxon>Rhynchogastremaceae</taxon>
        <taxon>Papiliotrema</taxon>
    </lineage>
</organism>
<comment type="pathway">
    <text evidence="1">Metabolic intermediate metabolism; (S)-3-hydroxy-3-methylglutaryl-CoA degradation; acetoacetate from (S)-3-hydroxy-3-methylglutaryl-CoA: step 1/1.</text>
</comment>
<keyword evidence="5" id="KW-0456">Lyase</keyword>
<dbReference type="Gene3D" id="3.20.20.70">
    <property type="entry name" value="Aldolase class I"/>
    <property type="match status" value="1"/>
</dbReference>
<keyword evidence="9" id="KW-1185">Reference proteome</keyword>
<accession>A0AAD9FX56</accession>
<feature type="domain" description="Pyruvate carboxyltransferase" evidence="7">
    <location>
        <begin position="55"/>
        <end position="369"/>
    </location>
</feature>
<dbReference type="AlphaFoldDB" id="A0AAD9FX56"/>
<protein>
    <recommendedName>
        <fullName evidence="3">hydroxymethylglutaryl-CoA lyase</fullName>
        <ecNumber evidence="3">4.1.3.4</ecNumber>
    </recommendedName>
</protein>
<dbReference type="EMBL" id="JAODAN010000001">
    <property type="protein sequence ID" value="KAK1927917.1"/>
    <property type="molecule type" value="Genomic_DNA"/>
</dbReference>
<evidence type="ECO:0000259" key="7">
    <source>
        <dbReference type="PROSITE" id="PS50991"/>
    </source>
</evidence>
<comment type="caution">
    <text evidence="8">The sequence shown here is derived from an EMBL/GenBank/DDBJ whole genome shotgun (WGS) entry which is preliminary data.</text>
</comment>
<dbReference type="Proteomes" id="UP001182556">
    <property type="component" value="Unassembled WGS sequence"/>
</dbReference>
<dbReference type="GO" id="GO:0004419">
    <property type="term" value="F:hydroxymethylglutaryl-CoA lyase activity"/>
    <property type="evidence" value="ECO:0007669"/>
    <property type="project" value="UniProtKB-EC"/>
</dbReference>
<dbReference type="GO" id="GO:0046872">
    <property type="term" value="F:metal ion binding"/>
    <property type="evidence" value="ECO:0007669"/>
    <property type="project" value="UniProtKB-KW"/>
</dbReference>
<evidence type="ECO:0000256" key="4">
    <source>
        <dbReference type="ARBA" id="ARBA00022723"/>
    </source>
</evidence>
<evidence type="ECO:0000256" key="5">
    <source>
        <dbReference type="ARBA" id="ARBA00023239"/>
    </source>
</evidence>
<dbReference type="Pfam" id="PF00682">
    <property type="entry name" value="HMGL-like"/>
    <property type="match status" value="1"/>
</dbReference>
<dbReference type="EC" id="4.1.3.4" evidence="3"/>
<evidence type="ECO:0000256" key="3">
    <source>
        <dbReference type="ARBA" id="ARBA00012910"/>
    </source>
</evidence>
<gene>
    <name evidence="8" type="ORF">DB88DRAFT_479763</name>
</gene>
<dbReference type="GO" id="GO:0046951">
    <property type="term" value="P:ketone body biosynthetic process"/>
    <property type="evidence" value="ECO:0007669"/>
    <property type="project" value="TreeGrafter"/>
</dbReference>
<reference evidence="8" key="1">
    <citation type="submission" date="2023-02" db="EMBL/GenBank/DDBJ databases">
        <title>Identification and recombinant expression of a fungal hydrolase from Papiliotrema laurentii that hydrolyzes apple cutin and clears colloidal polyester polyurethane.</title>
        <authorList>
            <consortium name="DOE Joint Genome Institute"/>
            <person name="Roman V.A."/>
            <person name="Bojanowski C."/>
            <person name="Crable B.R."/>
            <person name="Wagner D.N."/>
            <person name="Hung C.S."/>
            <person name="Nadeau L.J."/>
            <person name="Schratz L."/>
            <person name="Haridas S."/>
            <person name="Pangilinan J."/>
            <person name="Lipzen A."/>
            <person name="Na H."/>
            <person name="Yan M."/>
            <person name="Ng V."/>
            <person name="Grigoriev I.V."/>
            <person name="Spatafora J.W."/>
            <person name="Barlow D."/>
            <person name="Biffinger J."/>
            <person name="Kelley-Loughnane N."/>
            <person name="Varaljay V.A."/>
            <person name="Crookes-Goodson W.J."/>
        </authorList>
    </citation>
    <scope>NUCLEOTIDE SEQUENCE</scope>
    <source>
        <strain evidence="8">5307AH</strain>
    </source>
</reference>
<evidence type="ECO:0000313" key="8">
    <source>
        <dbReference type="EMBL" id="KAK1927917.1"/>
    </source>
</evidence>
<evidence type="ECO:0000313" key="9">
    <source>
        <dbReference type="Proteomes" id="UP001182556"/>
    </source>
</evidence>
<comment type="catalytic activity">
    <reaction evidence="6">
        <text>(3S)-3-hydroxy-3-methylglutaryl-CoA = acetoacetate + acetyl-CoA</text>
        <dbReference type="Rhea" id="RHEA:24404"/>
        <dbReference type="ChEBI" id="CHEBI:13705"/>
        <dbReference type="ChEBI" id="CHEBI:43074"/>
        <dbReference type="ChEBI" id="CHEBI:57288"/>
        <dbReference type="EC" id="4.1.3.4"/>
    </reaction>
</comment>
<dbReference type="InterPro" id="IPR013785">
    <property type="entry name" value="Aldolase_TIM"/>
</dbReference>
<dbReference type="PANTHER" id="PTHR42738:SF7">
    <property type="entry name" value="HYDROXYMETHYLGLUTARYL-COA LYASE"/>
    <property type="match status" value="1"/>
</dbReference>
<evidence type="ECO:0000256" key="6">
    <source>
        <dbReference type="ARBA" id="ARBA00049877"/>
    </source>
</evidence>